<dbReference type="Proteomes" id="UP000276770">
    <property type="component" value="Unassembled WGS sequence"/>
</dbReference>
<gene>
    <name evidence="1" type="ORF">D9X91_07425</name>
</gene>
<dbReference type="RefSeq" id="WP_121679968.1">
    <property type="nucleotide sequence ID" value="NZ_RCVZ01000004.1"/>
</dbReference>
<dbReference type="OrthoDB" id="2736409at2"/>
<protein>
    <submittedName>
        <fullName evidence="1">Pullulanase</fullName>
    </submittedName>
</protein>
<evidence type="ECO:0000313" key="1">
    <source>
        <dbReference type="EMBL" id="RLQ96116.1"/>
    </source>
</evidence>
<dbReference type="InterPro" id="IPR045424">
    <property type="entry name" value="DUF6509"/>
</dbReference>
<sequence length="96" mass="11261">MNITEYTIEKLEDPTGILTGDRYEFILHLELPEDDELNSENGVYVKAIYSVVQEHGRLLQYHLVEDISHNVLDFALEEDEEQLIADFCFNHYQEAE</sequence>
<keyword evidence="2" id="KW-1185">Reference proteome</keyword>
<proteinExistence type="predicted"/>
<dbReference type="Pfam" id="PF20119">
    <property type="entry name" value="DUF6509"/>
    <property type="match status" value="1"/>
</dbReference>
<name>A0A3L7JZG6_9BACI</name>
<evidence type="ECO:0000313" key="2">
    <source>
        <dbReference type="Proteomes" id="UP000276770"/>
    </source>
</evidence>
<accession>A0A3L7JZG6</accession>
<reference evidence="1 2" key="1">
    <citation type="submission" date="2018-10" db="EMBL/GenBank/DDBJ databases">
        <title>Falsibacillus sp. genome draft.</title>
        <authorList>
            <person name="Shi S."/>
        </authorList>
    </citation>
    <scope>NUCLEOTIDE SEQUENCE [LARGE SCALE GENOMIC DNA]</scope>
    <source>
        <strain evidence="1 2">GY 10110</strain>
    </source>
</reference>
<organism evidence="1 2">
    <name type="scientific">Falsibacillus albus</name>
    <dbReference type="NCBI Taxonomy" id="2478915"/>
    <lineage>
        <taxon>Bacteria</taxon>
        <taxon>Bacillati</taxon>
        <taxon>Bacillota</taxon>
        <taxon>Bacilli</taxon>
        <taxon>Bacillales</taxon>
        <taxon>Bacillaceae</taxon>
        <taxon>Falsibacillus</taxon>
    </lineage>
</organism>
<dbReference type="AlphaFoldDB" id="A0A3L7JZG6"/>
<comment type="caution">
    <text evidence="1">The sequence shown here is derived from an EMBL/GenBank/DDBJ whole genome shotgun (WGS) entry which is preliminary data.</text>
</comment>
<dbReference type="EMBL" id="RCVZ01000004">
    <property type="protein sequence ID" value="RLQ96116.1"/>
    <property type="molecule type" value="Genomic_DNA"/>
</dbReference>